<evidence type="ECO:0000259" key="6">
    <source>
        <dbReference type="PROSITE" id="PS50995"/>
    </source>
</evidence>
<name>A0ABZ0Y0E3_9BURK</name>
<dbReference type="EMBL" id="CP140152">
    <property type="protein sequence ID" value="WQH05505.1"/>
    <property type="molecule type" value="Genomic_DNA"/>
</dbReference>
<dbReference type="InterPro" id="IPR039422">
    <property type="entry name" value="MarR/SlyA-like"/>
</dbReference>
<evidence type="ECO:0000256" key="2">
    <source>
        <dbReference type="ARBA" id="ARBA00022490"/>
    </source>
</evidence>
<accession>A0ABZ0Y0E3</accession>
<dbReference type="RefSeq" id="WP_019923038.1">
    <property type="nucleotide sequence ID" value="NZ_CP140152.1"/>
</dbReference>
<dbReference type="InterPro" id="IPR000835">
    <property type="entry name" value="HTH_MarR-typ"/>
</dbReference>
<evidence type="ECO:0000313" key="8">
    <source>
        <dbReference type="Proteomes" id="UP001326110"/>
    </source>
</evidence>
<feature type="domain" description="HTH marR-type" evidence="6">
    <location>
        <begin position="25"/>
        <end position="155"/>
    </location>
</feature>
<dbReference type="GeneID" id="43164681"/>
<comment type="subcellular location">
    <subcellularLocation>
        <location evidence="1">Cytoplasm</location>
    </subcellularLocation>
</comment>
<organism evidence="7 8">
    <name type="scientific">Duganella zoogloeoides</name>
    <dbReference type="NCBI Taxonomy" id="75659"/>
    <lineage>
        <taxon>Bacteria</taxon>
        <taxon>Pseudomonadati</taxon>
        <taxon>Pseudomonadota</taxon>
        <taxon>Betaproteobacteria</taxon>
        <taxon>Burkholderiales</taxon>
        <taxon>Oxalobacteraceae</taxon>
        <taxon>Telluria group</taxon>
        <taxon>Duganella</taxon>
    </lineage>
</organism>
<evidence type="ECO:0000256" key="1">
    <source>
        <dbReference type="ARBA" id="ARBA00004496"/>
    </source>
</evidence>
<dbReference type="Pfam" id="PF22381">
    <property type="entry name" value="Staph_reg_Sar_Rot"/>
    <property type="match status" value="1"/>
</dbReference>
<dbReference type="SUPFAM" id="SSF46785">
    <property type="entry name" value="Winged helix' DNA-binding domain"/>
    <property type="match status" value="1"/>
</dbReference>
<evidence type="ECO:0000256" key="3">
    <source>
        <dbReference type="ARBA" id="ARBA00023015"/>
    </source>
</evidence>
<protein>
    <submittedName>
        <fullName evidence="7">MarR family transcriptional regulator</fullName>
    </submittedName>
</protein>
<reference evidence="7 8" key="1">
    <citation type="submission" date="2023-11" db="EMBL/GenBank/DDBJ databases">
        <title>MicrobeMod: A computational toolkit for identifying prokaryotic methylation and restriction-modification with nanopore sequencing.</title>
        <authorList>
            <person name="Crits-Christoph A."/>
            <person name="Kang S.C."/>
            <person name="Lee H."/>
            <person name="Ostrov N."/>
        </authorList>
    </citation>
    <scope>NUCLEOTIDE SEQUENCE [LARGE SCALE GENOMIC DNA]</scope>
    <source>
        <strain evidence="7 8">ATCC 25935</strain>
    </source>
</reference>
<evidence type="ECO:0000256" key="4">
    <source>
        <dbReference type="ARBA" id="ARBA00023125"/>
    </source>
</evidence>
<proteinExistence type="predicted"/>
<dbReference type="PANTHER" id="PTHR33164">
    <property type="entry name" value="TRANSCRIPTIONAL REGULATOR, MARR FAMILY"/>
    <property type="match status" value="1"/>
</dbReference>
<dbReference type="InterPro" id="IPR055166">
    <property type="entry name" value="Transc_reg_Sar_Rot_HTH"/>
</dbReference>
<keyword evidence="5" id="KW-0804">Transcription</keyword>
<keyword evidence="3" id="KW-0805">Transcription regulation</keyword>
<dbReference type="PANTHER" id="PTHR33164:SF5">
    <property type="entry name" value="ORGANIC HYDROPEROXIDE RESISTANCE TRANSCRIPTIONAL REGULATOR"/>
    <property type="match status" value="1"/>
</dbReference>
<dbReference type="PROSITE" id="PS50995">
    <property type="entry name" value="HTH_MARR_2"/>
    <property type="match status" value="1"/>
</dbReference>
<keyword evidence="4" id="KW-0238">DNA-binding</keyword>
<sequence length="161" mass="17557">MNTKTSSIPAPAEDAAGAGQAPQLDQQLCFALYSTSLAMSKIYRKLLRGLGLTYSQYLVMLVLWEKDEQTVSEVGERLFLDSATLTPLLKRMEAAELLTRTRAAVDERQVIIKLTASGDALRAQAAKLPPSILQATRCSVEQVVDMKQQLDTLRASLMAAG</sequence>
<keyword evidence="8" id="KW-1185">Reference proteome</keyword>
<gene>
    <name evidence="7" type="ORF">SR858_03965</name>
</gene>
<dbReference type="Gene3D" id="1.10.10.10">
    <property type="entry name" value="Winged helix-like DNA-binding domain superfamily/Winged helix DNA-binding domain"/>
    <property type="match status" value="1"/>
</dbReference>
<evidence type="ECO:0000256" key="5">
    <source>
        <dbReference type="ARBA" id="ARBA00023163"/>
    </source>
</evidence>
<dbReference type="InterPro" id="IPR036388">
    <property type="entry name" value="WH-like_DNA-bd_sf"/>
</dbReference>
<keyword evidence="2" id="KW-0963">Cytoplasm</keyword>
<dbReference type="SMART" id="SM00347">
    <property type="entry name" value="HTH_MARR"/>
    <property type="match status" value="1"/>
</dbReference>
<dbReference type="Proteomes" id="UP001326110">
    <property type="component" value="Chromosome"/>
</dbReference>
<dbReference type="InterPro" id="IPR036390">
    <property type="entry name" value="WH_DNA-bd_sf"/>
</dbReference>
<evidence type="ECO:0000313" key="7">
    <source>
        <dbReference type="EMBL" id="WQH05505.1"/>
    </source>
</evidence>